<reference evidence="1 2" key="1">
    <citation type="submission" date="2011-02" db="EMBL/GenBank/DDBJ databases">
        <title>The Genome Sequence of Sphaeroforma arctica JP610.</title>
        <authorList>
            <consortium name="The Broad Institute Genome Sequencing Platform"/>
            <person name="Russ C."/>
            <person name="Cuomo C."/>
            <person name="Young S.K."/>
            <person name="Zeng Q."/>
            <person name="Gargeya S."/>
            <person name="Alvarado L."/>
            <person name="Berlin A."/>
            <person name="Chapman S.B."/>
            <person name="Chen Z."/>
            <person name="Freedman E."/>
            <person name="Gellesch M."/>
            <person name="Goldberg J."/>
            <person name="Griggs A."/>
            <person name="Gujja S."/>
            <person name="Heilman E."/>
            <person name="Heiman D."/>
            <person name="Howarth C."/>
            <person name="Mehta T."/>
            <person name="Neiman D."/>
            <person name="Pearson M."/>
            <person name="Roberts A."/>
            <person name="Saif S."/>
            <person name="Shea T."/>
            <person name="Shenoy N."/>
            <person name="Sisk P."/>
            <person name="Stolte C."/>
            <person name="Sykes S."/>
            <person name="White J."/>
            <person name="Yandava C."/>
            <person name="Burger G."/>
            <person name="Gray M.W."/>
            <person name="Holland P.W.H."/>
            <person name="King N."/>
            <person name="Lang F.B.F."/>
            <person name="Roger A.J."/>
            <person name="Ruiz-Trillo I."/>
            <person name="Haas B."/>
            <person name="Nusbaum C."/>
            <person name="Birren B."/>
        </authorList>
    </citation>
    <scope>NUCLEOTIDE SEQUENCE [LARGE SCALE GENOMIC DNA]</scope>
    <source>
        <strain evidence="1 2">JP610</strain>
    </source>
</reference>
<dbReference type="GeneID" id="25914572"/>
<sequence>MSALDMSDTIASQAAIPILVVSVGSVSKDKYKKYFDVIQDFKQARLSELNSMSSTNYRTNDGLVTFKYLESVP</sequence>
<name>A0A0L0F9H1_9EUKA</name>
<accession>A0A0L0F9H1</accession>
<organism evidence="1 2">
    <name type="scientific">Sphaeroforma arctica JP610</name>
    <dbReference type="NCBI Taxonomy" id="667725"/>
    <lineage>
        <taxon>Eukaryota</taxon>
        <taxon>Ichthyosporea</taxon>
        <taxon>Ichthyophonida</taxon>
        <taxon>Sphaeroforma</taxon>
    </lineage>
</organism>
<protein>
    <submittedName>
        <fullName evidence="1">Uncharacterized protein</fullName>
    </submittedName>
</protein>
<dbReference type="AlphaFoldDB" id="A0A0L0F9H1"/>
<evidence type="ECO:0000313" key="1">
    <source>
        <dbReference type="EMBL" id="KNC73372.1"/>
    </source>
</evidence>
<keyword evidence="2" id="KW-1185">Reference proteome</keyword>
<feature type="non-terminal residue" evidence="1">
    <location>
        <position position="73"/>
    </location>
</feature>
<dbReference type="RefSeq" id="XP_014147274.1">
    <property type="nucleotide sequence ID" value="XM_014291799.1"/>
</dbReference>
<proteinExistence type="predicted"/>
<gene>
    <name evidence="1" type="ORF">SARC_14068</name>
</gene>
<dbReference type="Proteomes" id="UP000054560">
    <property type="component" value="Unassembled WGS sequence"/>
</dbReference>
<dbReference type="EMBL" id="KQ245695">
    <property type="protein sequence ID" value="KNC73372.1"/>
    <property type="molecule type" value="Genomic_DNA"/>
</dbReference>
<evidence type="ECO:0000313" key="2">
    <source>
        <dbReference type="Proteomes" id="UP000054560"/>
    </source>
</evidence>